<dbReference type="PANTHER" id="PTHR43760">
    <property type="entry name" value="ENDORIBONUCLEASE-RELATED"/>
    <property type="match status" value="1"/>
</dbReference>
<reference evidence="2" key="1">
    <citation type="submission" date="2021-12" db="EMBL/GenBank/DDBJ databases">
        <title>Discovery of the Pendulisporaceae a myxobacterial family with distinct sporulation behavior and unique specialized metabolism.</title>
        <authorList>
            <person name="Garcia R."/>
            <person name="Popoff A."/>
            <person name="Bader C.D."/>
            <person name="Loehr J."/>
            <person name="Walesch S."/>
            <person name="Walt C."/>
            <person name="Boldt J."/>
            <person name="Bunk B."/>
            <person name="Haeckl F.J.F.P.J."/>
            <person name="Gunesch A.P."/>
            <person name="Birkelbach J."/>
            <person name="Nuebel U."/>
            <person name="Pietschmann T."/>
            <person name="Bach T."/>
            <person name="Mueller R."/>
        </authorList>
    </citation>
    <scope>NUCLEOTIDE SEQUENCE</scope>
    <source>
        <strain evidence="2">MSr11367</strain>
    </source>
</reference>
<evidence type="ECO:0000259" key="1">
    <source>
        <dbReference type="Pfam" id="PF14588"/>
    </source>
</evidence>
<sequence length="154" mass="16292">MAGKIETRLSELRIELPAATAPVANFVPCVQTGNLLYVSGQVTAFNGEIRHVGKVGENISLEEAVQAARVCALNVLSQARAFLGDLDRVVRIVQVQGFVNAVPDYRDHPKVVNGASDLFVEVFGDAGKHARFAVGVGSLPLGVSVEVAAVLEVK</sequence>
<name>A0ABZ2L460_9BACT</name>
<gene>
    <name evidence="2" type="ORF">LVJ94_00475</name>
</gene>
<accession>A0ABZ2L460</accession>
<dbReference type="InterPro" id="IPR035959">
    <property type="entry name" value="RutC-like_sf"/>
</dbReference>
<evidence type="ECO:0000313" key="2">
    <source>
        <dbReference type="EMBL" id="WXB05739.1"/>
    </source>
</evidence>
<organism evidence="2 3">
    <name type="scientific">Pendulispora rubella</name>
    <dbReference type="NCBI Taxonomy" id="2741070"/>
    <lineage>
        <taxon>Bacteria</taxon>
        <taxon>Pseudomonadati</taxon>
        <taxon>Myxococcota</taxon>
        <taxon>Myxococcia</taxon>
        <taxon>Myxococcales</taxon>
        <taxon>Sorangiineae</taxon>
        <taxon>Pendulisporaceae</taxon>
        <taxon>Pendulispora</taxon>
    </lineage>
</organism>
<dbReference type="InterPro" id="IPR013813">
    <property type="entry name" value="Endoribo_LPSP/chorism_mut-like"/>
</dbReference>
<keyword evidence="3" id="KW-1185">Reference proteome</keyword>
<protein>
    <submittedName>
        <fullName evidence="2">RidA family protein</fullName>
    </submittedName>
</protein>
<dbReference type="EMBL" id="CP089983">
    <property type="protein sequence ID" value="WXB05739.1"/>
    <property type="molecule type" value="Genomic_DNA"/>
</dbReference>
<dbReference type="CDD" id="cd02199">
    <property type="entry name" value="YjgF_YER057c_UK114_like_1"/>
    <property type="match status" value="1"/>
</dbReference>
<dbReference type="Pfam" id="PF14588">
    <property type="entry name" value="YjgF_endoribonc"/>
    <property type="match status" value="1"/>
</dbReference>
<evidence type="ECO:0000313" key="3">
    <source>
        <dbReference type="Proteomes" id="UP001374803"/>
    </source>
</evidence>
<dbReference type="Proteomes" id="UP001374803">
    <property type="component" value="Chromosome"/>
</dbReference>
<dbReference type="RefSeq" id="WP_394835385.1">
    <property type="nucleotide sequence ID" value="NZ_CP089929.1"/>
</dbReference>
<feature type="domain" description="Endoribonuclease L-PSP/chorismate mutase-like" evidence="1">
    <location>
        <begin position="6"/>
        <end position="142"/>
    </location>
</feature>
<proteinExistence type="predicted"/>
<dbReference type="PANTHER" id="PTHR43760:SF1">
    <property type="entry name" value="ENDORIBONUCLEASE L-PSP_CHORISMATE MUTASE-LIKE DOMAIN-CONTAINING PROTEIN"/>
    <property type="match status" value="1"/>
</dbReference>
<dbReference type="SUPFAM" id="SSF55298">
    <property type="entry name" value="YjgF-like"/>
    <property type="match status" value="1"/>
</dbReference>
<dbReference type="Gene3D" id="3.30.1330.40">
    <property type="entry name" value="RutC-like"/>
    <property type="match status" value="1"/>
</dbReference>